<proteinExistence type="predicted"/>
<accession>M8BXS1</accession>
<feature type="region of interest" description="Disordered" evidence="1">
    <location>
        <begin position="88"/>
        <end position="109"/>
    </location>
</feature>
<dbReference type="PANTHER" id="PTHR33168">
    <property type="entry name" value="STRESS INDUCED PROTEIN-RELATED"/>
    <property type="match status" value="1"/>
</dbReference>
<feature type="region of interest" description="Disordered" evidence="1">
    <location>
        <begin position="151"/>
        <end position="170"/>
    </location>
</feature>
<evidence type="ECO:0000313" key="2">
    <source>
        <dbReference type="EnsemblPlants" id="EMT26608"/>
    </source>
</evidence>
<dbReference type="EnsemblPlants" id="EMT26608">
    <property type="protein sequence ID" value="EMT26608"/>
    <property type="gene ID" value="F775_15297"/>
</dbReference>
<organism evidence="2">
    <name type="scientific">Aegilops tauschii</name>
    <name type="common">Tausch's goatgrass</name>
    <name type="synonym">Aegilops squarrosa</name>
    <dbReference type="NCBI Taxonomy" id="37682"/>
    <lineage>
        <taxon>Eukaryota</taxon>
        <taxon>Viridiplantae</taxon>
        <taxon>Streptophyta</taxon>
        <taxon>Embryophyta</taxon>
        <taxon>Tracheophyta</taxon>
        <taxon>Spermatophyta</taxon>
        <taxon>Magnoliopsida</taxon>
        <taxon>Liliopsida</taxon>
        <taxon>Poales</taxon>
        <taxon>Poaceae</taxon>
        <taxon>BOP clade</taxon>
        <taxon>Pooideae</taxon>
        <taxon>Triticodae</taxon>
        <taxon>Triticeae</taxon>
        <taxon>Triticinae</taxon>
        <taxon>Aegilops</taxon>
    </lineage>
</organism>
<dbReference type="ExpressionAtlas" id="M8BXS1">
    <property type="expression patterns" value="baseline"/>
</dbReference>
<feature type="compositionally biased region" description="Low complexity" evidence="1">
    <location>
        <begin position="88"/>
        <end position="98"/>
    </location>
</feature>
<name>M8BXS1_AEGTA</name>
<dbReference type="AlphaFoldDB" id="M8BXS1"/>
<protein>
    <submittedName>
        <fullName evidence="2">Uncharacterized protein</fullName>
    </submittedName>
</protein>
<reference evidence="2" key="1">
    <citation type="submission" date="2015-06" db="UniProtKB">
        <authorList>
            <consortium name="EnsemblPlants"/>
        </authorList>
    </citation>
    <scope>IDENTIFICATION</scope>
</reference>
<sequence length="170" mass="18280">MPSSALSLSVFCRPSYLVPPTSAFLLQQQSTLSHTLRTRQPISISSFYPLKHTSTKADAMDAVDSTTSPYSPPSLRHKLRTTVCGCFGSPPSSPGSAGERPQSGGRARWRRRVAAAGEFRYDPLSYALNFDDGGSDDGAEAEDAAFRYRNFNSRLPPSPPAPASRAVAIA</sequence>
<evidence type="ECO:0000256" key="1">
    <source>
        <dbReference type="SAM" id="MobiDB-lite"/>
    </source>
</evidence>